<dbReference type="KEGG" id="tmo:TMO_b0126"/>
<dbReference type="EMBL" id="CP003238">
    <property type="protein sequence ID" value="AFK56134.1"/>
    <property type="molecule type" value="Genomic_DNA"/>
</dbReference>
<accession>I3TTP6</accession>
<keyword evidence="5 8" id="KW-0812">Transmembrane</keyword>
<evidence type="ECO:0000256" key="5">
    <source>
        <dbReference type="ARBA" id="ARBA00022692"/>
    </source>
</evidence>
<keyword evidence="7 8" id="KW-0472">Membrane</keyword>
<evidence type="ECO:0000313" key="10">
    <source>
        <dbReference type="Proteomes" id="UP000005258"/>
    </source>
</evidence>
<feature type="transmembrane region" description="Helical" evidence="8">
    <location>
        <begin position="208"/>
        <end position="228"/>
    </location>
</feature>
<feature type="transmembrane region" description="Helical" evidence="8">
    <location>
        <begin position="79"/>
        <end position="101"/>
    </location>
</feature>
<protein>
    <recommendedName>
        <fullName evidence="8">Probable membrane transporter protein</fullName>
    </recommendedName>
</protein>
<feature type="transmembrane region" description="Helical" evidence="8">
    <location>
        <begin position="145"/>
        <end position="169"/>
    </location>
</feature>
<geneLocation type="plasmid" evidence="9 10">
    <name>pTM2</name>
</geneLocation>
<dbReference type="PANTHER" id="PTHR30269">
    <property type="entry name" value="TRANSMEMBRANE PROTEIN YFCA"/>
    <property type="match status" value="1"/>
</dbReference>
<comment type="similarity">
    <text evidence="2 8">Belongs to the 4-toluene sulfonate uptake permease (TSUP) (TC 2.A.102) family.</text>
</comment>
<evidence type="ECO:0000256" key="1">
    <source>
        <dbReference type="ARBA" id="ARBA00004651"/>
    </source>
</evidence>
<feature type="transmembrane region" description="Helical" evidence="8">
    <location>
        <begin position="108"/>
        <end position="125"/>
    </location>
</feature>
<reference evidence="9 10" key="1">
    <citation type="journal article" date="2012" name="J. Am. Chem. Soc.">
        <title>Bacterial biosynthesis and maturation of the didemnin anti-cancer agents.</title>
        <authorList>
            <person name="Xu Y."/>
            <person name="Kersten R.D."/>
            <person name="Nam S.J."/>
            <person name="Lu L."/>
            <person name="Al-Suwailem A.M."/>
            <person name="Zheng H."/>
            <person name="Fenical W."/>
            <person name="Dorrestein P.C."/>
            <person name="Moore B.S."/>
            <person name="Qian P.Y."/>
        </authorList>
    </citation>
    <scope>NUCLEOTIDE SEQUENCE [LARGE SCALE GENOMIC DNA]</scope>
    <source>
        <strain evidence="9 10">KA081020-065</strain>
    </source>
</reference>
<dbReference type="GO" id="GO:0005886">
    <property type="term" value="C:plasma membrane"/>
    <property type="evidence" value="ECO:0007669"/>
    <property type="project" value="UniProtKB-SubCell"/>
</dbReference>
<name>I3TTP6_TISMK</name>
<feature type="transmembrane region" description="Helical" evidence="8">
    <location>
        <begin position="235"/>
        <end position="253"/>
    </location>
</feature>
<evidence type="ECO:0000256" key="3">
    <source>
        <dbReference type="ARBA" id="ARBA00022448"/>
    </source>
</evidence>
<dbReference type="RefSeq" id="WP_014752887.1">
    <property type="nucleotide sequence ID" value="NC_017966.1"/>
</dbReference>
<evidence type="ECO:0000256" key="7">
    <source>
        <dbReference type="ARBA" id="ARBA00023136"/>
    </source>
</evidence>
<sequence>MADDLLFSLSPADLAGAGLAIFVAGLLRGFTGFGFALAAVPLAGLVLPPAMIVPVVMLTQLVIGSADAVRERRAVDWRLVGWLTLGLAIATPLGTWALVALPGDITRIVIACIVLLGAAAAWRPPRAESAGEGGLLHARITRLGVGLVAGLFTGLAAMPGPPVVAYMLAAERDPRIIRATLMVFFFFTAITGCASAWFAGLIGWPELVMSAAALPLVVGGSAIGAAGFRRADARHYRPAALVVLVGAAVVTLAREIF</sequence>
<dbReference type="PANTHER" id="PTHR30269:SF37">
    <property type="entry name" value="MEMBRANE TRANSPORTER PROTEIN"/>
    <property type="match status" value="1"/>
</dbReference>
<keyword evidence="10" id="KW-1185">Reference proteome</keyword>
<proteinExistence type="inferred from homology"/>
<evidence type="ECO:0000256" key="2">
    <source>
        <dbReference type="ARBA" id="ARBA00009142"/>
    </source>
</evidence>
<keyword evidence="3" id="KW-0813">Transport</keyword>
<evidence type="ECO:0000313" key="9">
    <source>
        <dbReference type="EMBL" id="AFK56134.1"/>
    </source>
</evidence>
<keyword evidence="6 8" id="KW-1133">Transmembrane helix</keyword>
<feature type="transmembrane region" description="Helical" evidence="8">
    <location>
        <begin position="6"/>
        <end position="27"/>
    </location>
</feature>
<dbReference type="Pfam" id="PF01925">
    <property type="entry name" value="TauE"/>
    <property type="match status" value="1"/>
</dbReference>
<evidence type="ECO:0000256" key="4">
    <source>
        <dbReference type="ARBA" id="ARBA00022475"/>
    </source>
</evidence>
<feature type="transmembrane region" description="Helical" evidence="8">
    <location>
        <begin position="34"/>
        <end position="59"/>
    </location>
</feature>
<evidence type="ECO:0000256" key="8">
    <source>
        <dbReference type="RuleBase" id="RU363041"/>
    </source>
</evidence>
<dbReference type="AlphaFoldDB" id="I3TTP6"/>
<gene>
    <name evidence="9" type="ordered locus">TMO_b0126</name>
</gene>
<keyword evidence="9" id="KW-0614">Plasmid</keyword>
<evidence type="ECO:0000256" key="6">
    <source>
        <dbReference type="ARBA" id="ARBA00022989"/>
    </source>
</evidence>
<feature type="transmembrane region" description="Helical" evidence="8">
    <location>
        <begin position="181"/>
        <end position="202"/>
    </location>
</feature>
<dbReference type="HOGENOM" id="CLU_054750_1_0_5"/>
<comment type="subcellular location">
    <subcellularLocation>
        <location evidence="1 8">Cell membrane</location>
        <topology evidence="1 8">Multi-pass membrane protein</topology>
    </subcellularLocation>
</comment>
<dbReference type="InterPro" id="IPR052017">
    <property type="entry name" value="TSUP"/>
</dbReference>
<dbReference type="InterPro" id="IPR002781">
    <property type="entry name" value="TM_pro_TauE-like"/>
</dbReference>
<dbReference type="Proteomes" id="UP000005258">
    <property type="component" value="Plasmid pTM2"/>
</dbReference>
<organism evidence="9 10">
    <name type="scientific">Tistrella mobilis (strain KA081020-065)</name>
    <dbReference type="NCBI Taxonomy" id="1110502"/>
    <lineage>
        <taxon>Bacteria</taxon>
        <taxon>Pseudomonadati</taxon>
        <taxon>Pseudomonadota</taxon>
        <taxon>Alphaproteobacteria</taxon>
        <taxon>Geminicoccales</taxon>
        <taxon>Geminicoccaceae</taxon>
        <taxon>Tistrella</taxon>
    </lineage>
</organism>
<keyword evidence="4 8" id="KW-1003">Cell membrane</keyword>